<dbReference type="OrthoDB" id="6615103at2"/>
<reference evidence="1 2" key="1">
    <citation type="submission" date="2019-08" db="EMBL/GenBank/DDBJ databases">
        <authorList>
            <person name="Peeters C."/>
        </authorList>
    </citation>
    <scope>NUCLEOTIDE SEQUENCE [LARGE SCALE GENOMIC DNA]</scope>
    <source>
        <strain evidence="1 2">LMG 31117</strain>
    </source>
</reference>
<keyword evidence="2" id="KW-1185">Reference proteome</keyword>
<dbReference type="RefSeq" id="WP_150740255.1">
    <property type="nucleotide sequence ID" value="NZ_CABPSP010000016.1"/>
</dbReference>
<protein>
    <submittedName>
        <fullName evidence="1">Uncharacterized protein</fullName>
    </submittedName>
</protein>
<gene>
    <name evidence="1" type="ORF">PAN31117_04641</name>
</gene>
<dbReference type="EMBL" id="CABPSP010000016">
    <property type="protein sequence ID" value="VVE73176.1"/>
    <property type="molecule type" value="Genomic_DNA"/>
</dbReference>
<dbReference type="AlphaFoldDB" id="A0A5E5AJA7"/>
<evidence type="ECO:0000313" key="1">
    <source>
        <dbReference type="EMBL" id="VVE73176.1"/>
    </source>
</evidence>
<sequence length="309" mass="34443">MSIERDVDFVSLLELIEATARPIVVADEEVDAYLPAHTSDDETILLMSRSPLRQLFKESRAAVKLLKYLSNSDASDLPKWFDRSAINIPIQDEAARNNGLSELKVRARWEWDHKTAAIQPTFSSQRWGGGTSPTVAGTGLCHPGQGLPRVRLIGFDRPELVRFLCKFGIPRVWRDDVSNEKDTSISSCKAAETERLVGEQADEFPGGLVGERGPTPVGRPHLWFSGHLGPALNSAYTKSDVPHDANAMWSALVALAKMENPPHHLTGYAENEVKYCDISGEISCLSREMLGKRYRYALRKLETTKKDQK</sequence>
<proteinExistence type="predicted"/>
<dbReference type="Proteomes" id="UP000383122">
    <property type="component" value="Unassembled WGS sequence"/>
</dbReference>
<name>A0A5E5AJA7_9BURK</name>
<organism evidence="1 2">
    <name type="scientific">Pandoraea anapnoica</name>
    <dbReference type="NCBI Taxonomy" id="2508301"/>
    <lineage>
        <taxon>Bacteria</taxon>
        <taxon>Pseudomonadati</taxon>
        <taxon>Pseudomonadota</taxon>
        <taxon>Betaproteobacteria</taxon>
        <taxon>Burkholderiales</taxon>
        <taxon>Burkholderiaceae</taxon>
        <taxon>Pandoraea</taxon>
    </lineage>
</organism>
<accession>A0A5E5AJA7</accession>
<evidence type="ECO:0000313" key="2">
    <source>
        <dbReference type="Proteomes" id="UP000383122"/>
    </source>
</evidence>